<comment type="caution">
    <text evidence="1">The sequence shown here is derived from an EMBL/GenBank/DDBJ whole genome shotgun (WGS) entry which is preliminary data.</text>
</comment>
<dbReference type="Proteomes" id="UP000237105">
    <property type="component" value="Unassembled WGS sequence"/>
</dbReference>
<organism evidence="1 2">
    <name type="scientific">Parasponia andersonii</name>
    <name type="common">Sponia andersonii</name>
    <dbReference type="NCBI Taxonomy" id="3476"/>
    <lineage>
        <taxon>Eukaryota</taxon>
        <taxon>Viridiplantae</taxon>
        <taxon>Streptophyta</taxon>
        <taxon>Embryophyta</taxon>
        <taxon>Tracheophyta</taxon>
        <taxon>Spermatophyta</taxon>
        <taxon>Magnoliopsida</taxon>
        <taxon>eudicotyledons</taxon>
        <taxon>Gunneridae</taxon>
        <taxon>Pentapetalae</taxon>
        <taxon>rosids</taxon>
        <taxon>fabids</taxon>
        <taxon>Rosales</taxon>
        <taxon>Cannabaceae</taxon>
        <taxon>Parasponia</taxon>
    </lineage>
</organism>
<sequence>MYVDITLGRFVRPISSLLVGAKYSSLFLYRLNSEPHGMPPLFDLPLSPTKPHIPKNPKLKTHFPFSKVLNREEVAY</sequence>
<dbReference type="EMBL" id="JXTB01000101">
    <property type="protein sequence ID" value="PON63784.1"/>
    <property type="molecule type" value="Genomic_DNA"/>
</dbReference>
<evidence type="ECO:0000313" key="1">
    <source>
        <dbReference type="EMBL" id="PON63784.1"/>
    </source>
</evidence>
<keyword evidence="2" id="KW-1185">Reference proteome</keyword>
<proteinExistence type="predicted"/>
<dbReference type="AlphaFoldDB" id="A0A2P5CRW1"/>
<protein>
    <submittedName>
        <fullName evidence="1">Uncharacterized protein</fullName>
    </submittedName>
</protein>
<gene>
    <name evidence="1" type="ORF">PanWU01x14_129400</name>
</gene>
<reference evidence="2" key="1">
    <citation type="submission" date="2016-06" db="EMBL/GenBank/DDBJ databases">
        <title>Parallel loss of symbiosis genes in relatives of nitrogen-fixing non-legume Parasponia.</title>
        <authorList>
            <person name="Van Velzen R."/>
            <person name="Holmer R."/>
            <person name="Bu F."/>
            <person name="Rutten L."/>
            <person name="Van Zeijl A."/>
            <person name="Liu W."/>
            <person name="Santuari L."/>
            <person name="Cao Q."/>
            <person name="Sharma T."/>
            <person name="Shen D."/>
            <person name="Roswanjaya Y."/>
            <person name="Wardhani T."/>
            <person name="Kalhor M.S."/>
            <person name="Jansen J."/>
            <person name="Van den Hoogen J."/>
            <person name="Gungor B."/>
            <person name="Hartog M."/>
            <person name="Hontelez J."/>
            <person name="Verver J."/>
            <person name="Yang W.-C."/>
            <person name="Schijlen E."/>
            <person name="Repin R."/>
            <person name="Schilthuizen M."/>
            <person name="Schranz E."/>
            <person name="Heidstra R."/>
            <person name="Miyata K."/>
            <person name="Fedorova E."/>
            <person name="Kohlen W."/>
            <person name="Bisseling T."/>
            <person name="Smit S."/>
            <person name="Geurts R."/>
        </authorList>
    </citation>
    <scope>NUCLEOTIDE SEQUENCE [LARGE SCALE GENOMIC DNA]</scope>
    <source>
        <strain evidence="2">cv. WU1-14</strain>
    </source>
</reference>
<accession>A0A2P5CRW1</accession>
<name>A0A2P5CRW1_PARAD</name>
<evidence type="ECO:0000313" key="2">
    <source>
        <dbReference type="Proteomes" id="UP000237105"/>
    </source>
</evidence>